<evidence type="ECO:0000256" key="1">
    <source>
        <dbReference type="SAM" id="Phobius"/>
    </source>
</evidence>
<keyword evidence="1" id="KW-1133">Transmembrane helix</keyword>
<feature type="transmembrane region" description="Helical" evidence="1">
    <location>
        <begin position="7"/>
        <end position="25"/>
    </location>
</feature>
<protein>
    <submittedName>
        <fullName evidence="2">Uncharacterized protein</fullName>
    </submittedName>
</protein>
<accession>A0ABR8PHR6</accession>
<sequence>MSKWTGYQLATACAVILGLIGKHYYISSIHVSLESLPRWIDPTIAITFVSIIGTVWSTAAVVYWQARKNGQFFTHKIWRILPVLLGVLFVLSFIGFVVLGSKVFASITQDQQWQIDVVLLYFLALMYLFVLSVVHRYGSVRTSEDLIVYSANCTVLVLLIILFFVPHI</sequence>
<reference evidence="2 3" key="1">
    <citation type="submission" date="2020-08" db="EMBL/GenBank/DDBJ databases">
        <title>A Genomic Blueprint of the Chicken Gut Microbiome.</title>
        <authorList>
            <person name="Gilroy R."/>
            <person name="Ravi A."/>
            <person name="Getino M."/>
            <person name="Pursley I."/>
            <person name="Horton D.L."/>
            <person name="Alikhan N.-F."/>
            <person name="Baker D."/>
            <person name="Gharbi K."/>
            <person name="Hall N."/>
            <person name="Watson M."/>
            <person name="Adriaenssens E.M."/>
            <person name="Foster-Nyarko E."/>
            <person name="Jarju S."/>
            <person name="Secka A."/>
            <person name="Antonio M."/>
            <person name="Oren A."/>
            <person name="Chaudhuri R."/>
            <person name="La Ragione R.M."/>
            <person name="Hildebrand F."/>
            <person name="Pallen M.J."/>
        </authorList>
    </citation>
    <scope>NUCLEOTIDE SEQUENCE [LARGE SCALE GENOMIC DNA]</scope>
    <source>
        <strain evidence="2 3">Sa3CUA8</strain>
    </source>
</reference>
<dbReference type="EMBL" id="JACSQY010000002">
    <property type="protein sequence ID" value="MBD7907717.1"/>
    <property type="molecule type" value="Genomic_DNA"/>
</dbReference>
<feature type="transmembrane region" description="Helical" evidence="1">
    <location>
        <begin position="113"/>
        <end position="134"/>
    </location>
</feature>
<organism evidence="2 3">
    <name type="scientific">Sporosarcina gallistercoris</name>
    <dbReference type="NCBI Taxonomy" id="2762245"/>
    <lineage>
        <taxon>Bacteria</taxon>
        <taxon>Bacillati</taxon>
        <taxon>Bacillota</taxon>
        <taxon>Bacilli</taxon>
        <taxon>Bacillales</taxon>
        <taxon>Caryophanaceae</taxon>
        <taxon>Sporosarcina</taxon>
    </lineage>
</organism>
<keyword evidence="3" id="KW-1185">Reference proteome</keyword>
<proteinExistence type="predicted"/>
<gene>
    <name evidence="2" type="ORF">H9659_05120</name>
</gene>
<feature type="transmembrane region" description="Helical" evidence="1">
    <location>
        <begin position="146"/>
        <end position="165"/>
    </location>
</feature>
<keyword evidence="1" id="KW-0812">Transmembrane</keyword>
<feature type="transmembrane region" description="Helical" evidence="1">
    <location>
        <begin position="45"/>
        <end position="66"/>
    </location>
</feature>
<dbReference type="RefSeq" id="WP_191688841.1">
    <property type="nucleotide sequence ID" value="NZ_JACSQY010000002.1"/>
</dbReference>
<name>A0ABR8PHR6_9BACL</name>
<dbReference type="Proteomes" id="UP000659496">
    <property type="component" value="Unassembled WGS sequence"/>
</dbReference>
<evidence type="ECO:0000313" key="2">
    <source>
        <dbReference type="EMBL" id="MBD7907717.1"/>
    </source>
</evidence>
<feature type="transmembrane region" description="Helical" evidence="1">
    <location>
        <begin position="78"/>
        <end position="101"/>
    </location>
</feature>
<keyword evidence="1" id="KW-0472">Membrane</keyword>
<evidence type="ECO:0000313" key="3">
    <source>
        <dbReference type="Proteomes" id="UP000659496"/>
    </source>
</evidence>
<comment type="caution">
    <text evidence="2">The sequence shown here is derived from an EMBL/GenBank/DDBJ whole genome shotgun (WGS) entry which is preliminary data.</text>
</comment>